<protein>
    <submittedName>
        <fullName evidence="1">Uncharacterized protein</fullName>
    </submittedName>
</protein>
<dbReference type="EMBL" id="BMAO01022334">
    <property type="protein sequence ID" value="GFQ81188.1"/>
    <property type="molecule type" value="Genomic_DNA"/>
</dbReference>
<dbReference type="Proteomes" id="UP000887116">
    <property type="component" value="Unassembled WGS sequence"/>
</dbReference>
<proteinExistence type="predicted"/>
<evidence type="ECO:0000313" key="2">
    <source>
        <dbReference type="Proteomes" id="UP000887116"/>
    </source>
</evidence>
<accession>A0A8X6FIN6</accession>
<keyword evidence="2" id="KW-1185">Reference proteome</keyword>
<name>A0A8X6FIN6_TRICU</name>
<evidence type="ECO:0000313" key="1">
    <source>
        <dbReference type="EMBL" id="GFQ81188.1"/>
    </source>
</evidence>
<comment type="caution">
    <text evidence="1">The sequence shown here is derived from an EMBL/GenBank/DDBJ whole genome shotgun (WGS) entry which is preliminary data.</text>
</comment>
<gene>
    <name evidence="1" type="ORF">TNCT_349261</name>
</gene>
<sequence>MGRSWPHPWQFRSQKDQEKSKCLWDECYYREAGWPHFPLLPPALGRRRRGGLDWPTFEAFTISRPSCRVECSLMHSACRSFCLMFSLICHSTTSA</sequence>
<organism evidence="1 2">
    <name type="scientific">Trichonephila clavata</name>
    <name type="common">Joro spider</name>
    <name type="synonym">Nephila clavata</name>
    <dbReference type="NCBI Taxonomy" id="2740835"/>
    <lineage>
        <taxon>Eukaryota</taxon>
        <taxon>Metazoa</taxon>
        <taxon>Ecdysozoa</taxon>
        <taxon>Arthropoda</taxon>
        <taxon>Chelicerata</taxon>
        <taxon>Arachnida</taxon>
        <taxon>Araneae</taxon>
        <taxon>Araneomorphae</taxon>
        <taxon>Entelegynae</taxon>
        <taxon>Araneoidea</taxon>
        <taxon>Nephilidae</taxon>
        <taxon>Trichonephila</taxon>
    </lineage>
</organism>
<reference evidence="1" key="1">
    <citation type="submission" date="2020-07" db="EMBL/GenBank/DDBJ databases">
        <title>Multicomponent nature underlies the extraordinary mechanical properties of spider dragline silk.</title>
        <authorList>
            <person name="Kono N."/>
            <person name="Nakamura H."/>
            <person name="Mori M."/>
            <person name="Yoshida Y."/>
            <person name="Ohtoshi R."/>
            <person name="Malay A.D."/>
            <person name="Moran D.A.P."/>
            <person name="Tomita M."/>
            <person name="Numata K."/>
            <person name="Arakawa K."/>
        </authorList>
    </citation>
    <scope>NUCLEOTIDE SEQUENCE</scope>
</reference>
<dbReference type="AlphaFoldDB" id="A0A8X6FIN6"/>